<keyword evidence="2 9" id="KW-0489">Methyltransferase</keyword>
<keyword evidence="4" id="KW-0949">S-adenosyl-L-methionine</keyword>
<dbReference type="EMBL" id="BMLN01000002">
    <property type="protein sequence ID" value="GGN94973.1"/>
    <property type="molecule type" value="Genomic_DNA"/>
</dbReference>
<evidence type="ECO:0000256" key="3">
    <source>
        <dbReference type="ARBA" id="ARBA00022679"/>
    </source>
</evidence>
<dbReference type="RefSeq" id="WP_018976995.1">
    <property type="nucleotide sequence ID" value="NZ_BMLN01000002.1"/>
</dbReference>
<dbReference type="Pfam" id="PF07669">
    <property type="entry name" value="Eco57I"/>
    <property type="match status" value="1"/>
</dbReference>
<name>A0ABQ2KXV2_9BACL</name>
<comment type="caution">
    <text evidence="9">The sequence shown here is derived from an EMBL/GenBank/DDBJ whole genome shotgun (WGS) entry which is preliminary data.</text>
</comment>
<evidence type="ECO:0000256" key="2">
    <source>
        <dbReference type="ARBA" id="ARBA00022603"/>
    </source>
</evidence>
<reference evidence="10" key="1">
    <citation type="journal article" date="2019" name="Int. J. Syst. Evol. Microbiol.">
        <title>The Global Catalogue of Microorganisms (GCM) 10K type strain sequencing project: providing services to taxonomists for standard genome sequencing and annotation.</title>
        <authorList>
            <consortium name="The Broad Institute Genomics Platform"/>
            <consortium name="The Broad Institute Genome Sequencing Center for Infectious Disease"/>
            <person name="Wu L."/>
            <person name="Ma J."/>
        </authorList>
    </citation>
    <scope>NUCLEOTIDE SEQUENCE [LARGE SCALE GENOMIC DNA]</scope>
    <source>
        <strain evidence="10">CGMCC 1.6964</strain>
    </source>
</reference>
<dbReference type="GO" id="GO:0032259">
    <property type="term" value="P:methylation"/>
    <property type="evidence" value="ECO:0007669"/>
    <property type="project" value="UniProtKB-KW"/>
</dbReference>
<dbReference type="PANTHER" id="PTHR33841">
    <property type="entry name" value="DNA METHYLTRANSFERASE YEEA-RELATED"/>
    <property type="match status" value="1"/>
</dbReference>
<dbReference type="InterPro" id="IPR011639">
    <property type="entry name" value="MethylTrfase_TaqI-like_dom"/>
</dbReference>
<dbReference type="InterPro" id="IPR029063">
    <property type="entry name" value="SAM-dependent_MTases_sf"/>
</dbReference>
<keyword evidence="6" id="KW-0238">DNA-binding</keyword>
<dbReference type="EC" id="2.1.1.72" evidence="1"/>
<dbReference type="InterPro" id="IPR050953">
    <property type="entry name" value="N4_N6_ade-DNA_methylase"/>
</dbReference>
<evidence type="ECO:0000313" key="9">
    <source>
        <dbReference type="EMBL" id="GGN94973.1"/>
    </source>
</evidence>
<keyword evidence="3" id="KW-0808">Transferase</keyword>
<evidence type="ECO:0000256" key="5">
    <source>
        <dbReference type="ARBA" id="ARBA00022747"/>
    </source>
</evidence>
<evidence type="ECO:0000256" key="1">
    <source>
        <dbReference type="ARBA" id="ARBA00011900"/>
    </source>
</evidence>
<evidence type="ECO:0000256" key="4">
    <source>
        <dbReference type="ARBA" id="ARBA00022691"/>
    </source>
</evidence>
<dbReference type="PRINTS" id="PR00507">
    <property type="entry name" value="N12N6MTFRASE"/>
</dbReference>
<dbReference type="GO" id="GO:0008168">
    <property type="term" value="F:methyltransferase activity"/>
    <property type="evidence" value="ECO:0007669"/>
    <property type="project" value="UniProtKB-KW"/>
</dbReference>
<dbReference type="Proteomes" id="UP000606653">
    <property type="component" value="Unassembled WGS sequence"/>
</dbReference>
<sequence>MGFIIEKGVLVFKEESMYPVNFSNMLSTISESARQQLDAKNKEGLEQFFTDIVTAAFMASLFQVRKKKKIRILDAGAGAGILGAAVIKEICSWEEKPKEIYWEAFEIDKSLSAALQETLTICHQVCSDFDIKFTGKIVNENFIHSSVQKLPSATAKSKFDLAILNPPYQKLSSNSKEKKLLASIDLDVTNLYSAFVALSKRWLLKDGELVAITPRSFCNGQYFKRFREELVKDTMINHFHLFESRSKVFAEDNVLQENVIYHLINKKPVTGYEVTLTFSQTKNFENIETNKIRFEELVLSDDPLLTIRLIKDISDVATKNAIEGLPCTLENLGLTLSTGPVVDFREEKSTLLKEPSPDSVPLIYPEHFNQGIGKVLWPKVQVKKYNSILISEKLMSKLRPRGNYVLVKRMTSKEEKRRVVAAVYEESLTGSNLVAFENKVNYYHINRNGLDLTLAKGLSLFLNSTLVDLYFRQFSGNTQVNATDLRSIKYPTIQQLVILGKSYETELPSQEVIDRTFEEVCLIPSEQDM</sequence>
<evidence type="ECO:0000313" key="10">
    <source>
        <dbReference type="Proteomes" id="UP000606653"/>
    </source>
</evidence>
<dbReference type="SUPFAM" id="SSF53335">
    <property type="entry name" value="S-adenosyl-L-methionine-dependent methyltransferases"/>
    <property type="match status" value="1"/>
</dbReference>
<dbReference type="PANTHER" id="PTHR33841:SF6">
    <property type="entry name" value="TYPE II METHYLTRANSFERASE M.HINDII"/>
    <property type="match status" value="1"/>
</dbReference>
<proteinExistence type="predicted"/>
<dbReference type="InterPro" id="IPR002052">
    <property type="entry name" value="DNA_methylase_N6_adenine_CS"/>
</dbReference>
<keyword evidence="10" id="KW-1185">Reference proteome</keyword>
<gene>
    <name evidence="9" type="ORF">GCM10010969_10210</name>
</gene>
<organism evidence="9 10">
    <name type="scientific">Saccharibacillus kuerlensis</name>
    <dbReference type="NCBI Taxonomy" id="459527"/>
    <lineage>
        <taxon>Bacteria</taxon>
        <taxon>Bacillati</taxon>
        <taxon>Bacillota</taxon>
        <taxon>Bacilli</taxon>
        <taxon>Bacillales</taxon>
        <taxon>Paenibacillaceae</taxon>
        <taxon>Saccharibacillus</taxon>
    </lineage>
</organism>
<evidence type="ECO:0000256" key="6">
    <source>
        <dbReference type="ARBA" id="ARBA00023125"/>
    </source>
</evidence>
<accession>A0ABQ2KXV2</accession>
<comment type="catalytic activity">
    <reaction evidence="7">
        <text>a 2'-deoxyadenosine in DNA + S-adenosyl-L-methionine = an N(6)-methyl-2'-deoxyadenosine in DNA + S-adenosyl-L-homocysteine + H(+)</text>
        <dbReference type="Rhea" id="RHEA:15197"/>
        <dbReference type="Rhea" id="RHEA-COMP:12418"/>
        <dbReference type="Rhea" id="RHEA-COMP:12419"/>
        <dbReference type="ChEBI" id="CHEBI:15378"/>
        <dbReference type="ChEBI" id="CHEBI:57856"/>
        <dbReference type="ChEBI" id="CHEBI:59789"/>
        <dbReference type="ChEBI" id="CHEBI:90615"/>
        <dbReference type="ChEBI" id="CHEBI:90616"/>
        <dbReference type="EC" id="2.1.1.72"/>
    </reaction>
</comment>
<evidence type="ECO:0000256" key="7">
    <source>
        <dbReference type="ARBA" id="ARBA00047942"/>
    </source>
</evidence>
<protein>
    <recommendedName>
        <fullName evidence="1">site-specific DNA-methyltransferase (adenine-specific)</fullName>
        <ecNumber evidence="1">2.1.1.72</ecNumber>
    </recommendedName>
</protein>
<dbReference type="Gene3D" id="3.40.50.150">
    <property type="entry name" value="Vaccinia Virus protein VP39"/>
    <property type="match status" value="1"/>
</dbReference>
<feature type="domain" description="Type II methyltransferase M.TaqI-like" evidence="8">
    <location>
        <begin position="136"/>
        <end position="249"/>
    </location>
</feature>
<keyword evidence="5" id="KW-0680">Restriction system</keyword>
<evidence type="ECO:0000259" key="8">
    <source>
        <dbReference type="Pfam" id="PF07669"/>
    </source>
</evidence>
<dbReference type="PROSITE" id="PS00092">
    <property type="entry name" value="N6_MTASE"/>
    <property type="match status" value="1"/>
</dbReference>